<evidence type="ECO:0000256" key="6">
    <source>
        <dbReference type="ARBA" id="ARBA00022801"/>
    </source>
</evidence>
<comment type="catalytic activity">
    <reaction evidence="1 10">
        <text>Random hydrolysis of (1-&gt;6)-alpha-D-mannosidic linkages in unbranched (1-&gt;6)-mannans.</text>
        <dbReference type="EC" id="3.2.1.101"/>
    </reaction>
</comment>
<reference evidence="14" key="2">
    <citation type="journal article" date="2023" name="IMA Fungus">
        <title>Comparative genomic study of the Penicillium genus elucidates a diverse pangenome and 15 lateral gene transfer events.</title>
        <authorList>
            <person name="Petersen C."/>
            <person name="Sorensen T."/>
            <person name="Nielsen M.R."/>
            <person name="Sondergaard T.E."/>
            <person name="Sorensen J.L."/>
            <person name="Fitzpatrick D.A."/>
            <person name="Frisvad J.C."/>
            <person name="Nielsen K.L."/>
        </authorList>
    </citation>
    <scope>NUCLEOTIDE SEQUENCE</scope>
    <source>
        <strain evidence="14">IBT 21472</strain>
    </source>
</reference>
<name>A0A9W9PLS5_9EURO</name>
<evidence type="ECO:0000256" key="11">
    <source>
        <dbReference type="SAM" id="MobiDB-lite"/>
    </source>
</evidence>
<evidence type="ECO:0000256" key="7">
    <source>
        <dbReference type="ARBA" id="ARBA00023136"/>
    </source>
</evidence>
<evidence type="ECO:0000256" key="5">
    <source>
        <dbReference type="ARBA" id="ARBA00022729"/>
    </source>
</evidence>
<protein>
    <recommendedName>
        <fullName evidence="4 10">Mannan endo-1,6-alpha-mannosidase</fullName>
        <ecNumber evidence="4 10">3.2.1.101</ecNumber>
    </recommendedName>
</protein>
<dbReference type="PIRSF" id="PIRSF016302">
    <property type="entry name" value="Man_a_manosd"/>
    <property type="match status" value="1"/>
</dbReference>
<feature type="transmembrane region" description="Helical" evidence="12">
    <location>
        <begin position="430"/>
        <end position="452"/>
    </location>
</feature>
<keyword evidence="7 12" id="KW-0472">Membrane</keyword>
<proteinExistence type="inferred from homology"/>
<dbReference type="PANTHER" id="PTHR12145">
    <property type="entry name" value="MANNAN ENDO-1,6-ALPHA-MANNOSIDASE DCW1"/>
    <property type="match status" value="1"/>
</dbReference>
<dbReference type="EMBL" id="JAPZBO010000010">
    <property type="protein sequence ID" value="KAJ5299455.1"/>
    <property type="molecule type" value="Genomic_DNA"/>
</dbReference>
<keyword evidence="6 10" id="KW-0378">Hydrolase</keyword>
<evidence type="ECO:0000256" key="13">
    <source>
        <dbReference type="SAM" id="SignalP"/>
    </source>
</evidence>
<comment type="caution">
    <text evidence="14">The sequence shown here is derived from an EMBL/GenBank/DDBJ whole genome shotgun (WGS) entry which is preliminary data.</text>
</comment>
<feature type="compositionally biased region" description="Low complexity" evidence="11">
    <location>
        <begin position="400"/>
        <end position="422"/>
    </location>
</feature>
<feature type="region of interest" description="Disordered" evidence="11">
    <location>
        <begin position="390"/>
        <end position="422"/>
    </location>
</feature>
<comment type="similarity">
    <text evidence="3 10">Belongs to the glycosyl hydrolase 76 family.</text>
</comment>
<keyword evidence="8" id="KW-0325">Glycoprotein</keyword>
<comment type="subcellular location">
    <subcellularLocation>
        <location evidence="2">Endomembrane system</location>
    </subcellularLocation>
</comment>
<dbReference type="GO" id="GO:0008496">
    <property type="term" value="F:mannan endo-1,6-alpha-mannosidase activity"/>
    <property type="evidence" value="ECO:0007669"/>
    <property type="project" value="UniProtKB-UniRule"/>
</dbReference>
<evidence type="ECO:0000256" key="12">
    <source>
        <dbReference type="SAM" id="Phobius"/>
    </source>
</evidence>
<dbReference type="PANTHER" id="PTHR12145:SF37">
    <property type="entry name" value="MANNAN ENDO-1,6-ALPHA-MANNOSIDASE"/>
    <property type="match status" value="1"/>
</dbReference>
<dbReference type="EC" id="3.2.1.101" evidence="4 10"/>
<dbReference type="InterPro" id="IPR014480">
    <property type="entry name" value="Mannan-1_6-alpha_mannosidase"/>
</dbReference>
<evidence type="ECO:0000256" key="8">
    <source>
        <dbReference type="ARBA" id="ARBA00023180"/>
    </source>
</evidence>
<keyword evidence="9 10" id="KW-0326">Glycosidase</keyword>
<dbReference type="InterPro" id="IPR008928">
    <property type="entry name" value="6-hairpin_glycosidase_sf"/>
</dbReference>
<dbReference type="FunFam" id="1.50.10.20:FF:000006">
    <property type="entry name" value="Mannan endo-1,6-alpha-mannosidase"/>
    <property type="match status" value="1"/>
</dbReference>
<dbReference type="Gene3D" id="1.50.10.20">
    <property type="match status" value="1"/>
</dbReference>
<dbReference type="GO" id="GO:0016052">
    <property type="term" value="P:carbohydrate catabolic process"/>
    <property type="evidence" value="ECO:0007669"/>
    <property type="project" value="InterPro"/>
</dbReference>
<dbReference type="Pfam" id="PF03663">
    <property type="entry name" value="Glyco_hydro_76"/>
    <property type="match status" value="1"/>
</dbReference>
<evidence type="ECO:0000256" key="3">
    <source>
        <dbReference type="ARBA" id="ARBA00009699"/>
    </source>
</evidence>
<keyword evidence="5 13" id="KW-0732">Signal</keyword>
<evidence type="ECO:0000313" key="14">
    <source>
        <dbReference type="EMBL" id="KAJ5299455.1"/>
    </source>
</evidence>
<reference evidence="14" key="1">
    <citation type="submission" date="2022-12" db="EMBL/GenBank/DDBJ databases">
        <authorList>
            <person name="Petersen C."/>
        </authorList>
    </citation>
    <scope>NUCLEOTIDE SEQUENCE</scope>
    <source>
        <strain evidence="14">IBT 21472</strain>
    </source>
</reference>
<evidence type="ECO:0000313" key="15">
    <source>
        <dbReference type="Proteomes" id="UP001147746"/>
    </source>
</evidence>
<sequence>MMVRGNTKAIAVALLAGSALAIKLDIKDEESIKDAAATAAYNTWSGYTANQTGQIPGAIPTDWAMGGALFDTMIRYWYYSGDASNNAAISEGMYWQLGENNNYMPANYSSYLGNDDQSIWSLAAMTAAELGYPERSSMPSWVTIAENVFNDQIARWDTTKCGGGLRWQIWAYESGYDIKSSLTNGLLFELSARLARYTSNQTYSDWADKIWTWSTSTVINDEWSIFNDVDMEDDCESASNTQWSFNYGPYIAGTAYMYNLTNGKAEWKSSLDGLLNRTTATFFPSKYGGKILSEVACESTENCNNNDIWLKGVTIQDLAMAALVAPYTASDIMPLLQGSAVGAAKSCTGDKNDTECGVRWYTDYDGSDGMSSQLSATSLFTANLVSFSKKAPSSQSGSENTTSVTSTGSANGTSSGSSGSAGATKSSTNIASVLAVGPVALVAAVVAGAVSLL</sequence>
<keyword evidence="12" id="KW-1133">Transmembrane helix</keyword>
<feature type="chain" id="PRO_5041114701" description="Mannan endo-1,6-alpha-mannosidase" evidence="13">
    <location>
        <begin position="22"/>
        <end position="453"/>
    </location>
</feature>
<evidence type="ECO:0000256" key="2">
    <source>
        <dbReference type="ARBA" id="ARBA00004308"/>
    </source>
</evidence>
<accession>A0A9W9PLS5</accession>
<evidence type="ECO:0000256" key="1">
    <source>
        <dbReference type="ARBA" id="ARBA00001452"/>
    </source>
</evidence>
<evidence type="ECO:0000256" key="9">
    <source>
        <dbReference type="ARBA" id="ARBA00023295"/>
    </source>
</evidence>
<keyword evidence="12" id="KW-0812">Transmembrane</keyword>
<dbReference type="GO" id="GO:0012505">
    <property type="term" value="C:endomembrane system"/>
    <property type="evidence" value="ECO:0007669"/>
    <property type="project" value="UniProtKB-SubCell"/>
</dbReference>
<dbReference type="GO" id="GO:0009272">
    <property type="term" value="P:fungal-type cell wall biogenesis"/>
    <property type="evidence" value="ECO:0007669"/>
    <property type="project" value="TreeGrafter"/>
</dbReference>
<evidence type="ECO:0000256" key="10">
    <source>
        <dbReference type="PIRNR" id="PIRNR016302"/>
    </source>
</evidence>
<feature type="compositionally biased region" description="Polar residues" evidence="11">
    <location>
        <begin position="390"/>
        <end position="399"/>
    </location>
</feature>
<gene>
    <name evidence="14" type="ORF">N7476_011012</name>
</gene>
<dbReference type="Proteomes" id="UP001147746">
    <property type="component" value="Unassembled WGS sequence"/>
</dbReference>
<dbReference type="AlphaFoldDB" id="A0A9W9PLS5"/>
<keyword evidence="15" id="KW-1185">Reference proteome</keyword>
<dbReference type="SUPFAM" id="SSF48208">
    <property type="entry name" value="Six-hairpin glycosidases"/>
    <property type="match status" value="1"/>
</dbReference>
<dbReference type="InterPro" id="IPR005198">
    <property type="entry name" value="Glyco_hydro_76"/>
</dbReference>
<evidence type="ECO:0000256" key="4">
    <source>
        <dbReference type="ARBA" id="ARBA00012350"/>
    </source>
</evidence>
<feature type="signal peptide" evidence="13">
    <location>
        <begin position="1"/>
        <end position="21"/>
    </location>
</feature>
<organism evidence="14 15">
    <name type="scientific">Penicillium atrosanguineum</name>
    <dbReference type="NCBI Taxonomy" id="1132637"/>
    <lineage>
        <taxon>Eukaryota</taxon>
        <taxon>Fungi</taxon>
        <taxon>Dikarya</taxon>
        <taxon>Ascomycota</taxon>
        <taxon>Pezizomycotina</taxon>
        <taxon>Eurotiomycetes</taxon>
        <taxon>Eurotiomycetidae</taxon>
        <taxon>Eurotiales</taxon>
        <taxon>Aspergillaceae</taxon>
        <taxon>Penicillium</taxon>
    </lineage>
</organism>